<feature type="domain" description="BioF2-like acetyltransferase" evidence="1">
    <location>
        <begin position="147"/>
        <end position="275"/>
    </location>
</feature>
<protein>
    <submittedName>
        <fullName evidence="2">Acetyltransferase (GNAT) domain-containing protein</fullName>
    </submittedName>
</protein>
<reference evidence="3" key="1">
    <citation type="submission" date="2016-10" db="EMBL/GenBank/DDBJ databases">
        <authorList>
            <person name="Varghese N."/>
            <person name="Submissions S."/>
        </authorList>
    </citation>
    <scope>NUCLEOTIDE SEQUENCE [LARGE SCALE GENOMIC DNA]</scope>
    <source>
        <strain evidence="3">DSM 45722</strain>
    </source>
</reference>
<dbReference type="AlphaFoldDB" id="A0A1G4XAM0"/>
<dbReference type="InterPro" id="IPR016181">
    <property type="entry name" value="Acyl_CoA_acyltransferase"/>
</dbReference>
<accession>A0A1G4XAM0</accession>
<organism evidence="2 3">
    <name type="scientific">Klenkia marina</name>
    <dbReference type="NCBI Taxonomy" id="1960309"/>
    <lineage>
        <taxon>Bacteria</taxon>
        <taxon>Bacillati</taxon>
        <taxon>Actinomycetota</taxon>
        <taxon>Actinomycetes</taxon>
        <taxon>Geodermatophilales</taxon>
        <taxon>Geodermatophilaceae</taxon>
        <taxon>Klenkia</taxon>
    </lineage>
</organism>
<dbReference type="InterPro" id="IPR038740">
    <property type="entry name" value="BioF2-like_GNAT_dom"/>
</dbReference>
<dbReference type="GO" id="GO:0016740">
    <property type="term" value="F:transferase activity"/>
    <property type="evidence" value="ECO:0007669"/>
    <property type="project" value="UniProtKB-KW"/>
</dbReference>
<dbReference type="STRING" id="1960309.SAMN03159343_0369"/>
<evidence type="ECO:0000313" key="3">
    <source>
        <dbReference type="Proteomes" id="UP000198981"/>
    </source>
</evidence>
<evidence type="ECO:0000313" key="2">
    <source>
        <dbReference type="EMBL" id="SCX38296.1"/>
    </source>
</evidence>
<sequence length="305" mass="32669">MREGLLGGGALFTDPRFHDLNGVPAADRWRHEQRRGGRLVGVLEGVVVDGVLRSGHSAPFGGPDLVRADPPVEDVLDLVDGALAAARAAGLRGIRIQARPPVYSAAEPLLEYVLLNRGFQLAHCDVNQHVDLAPMHAGQDPLTLLRRKRSSVRAALREPHDLQEVTGGEDLSTLHRLLATNRAAHGRPPGLGRDYLASAREAFPDRVRLLLLRVGGRPVAAAVVYRVLDDVDLLVAWGDAEHDLARSPMDLLAHLLVGRALAAGLRLLDLGPSSEKDGTPNTGLLAFKRAVGAVPGTRKVLAARL</sequence>
<dbReference type="Gene3D" id="3.40.630.30">
    <property type="match status" value="1"/>
</dbReference>
<dbReference type="SUPFAM" id="SSF55729">
    <property type="entry name" value="Acyl-CoA N-acyltransferases (Nat)"/>
    <property type="match status" value="1"/>
</dbReference>
<proteinExistence type="predicted"/>
<dbReference type="RefSeq" id="WP_092799130.1">
    <property type="nucleotide sequence ID" value="NZ_FMUH01000001.1"/>
</dbReference>
<gene>
    <name evidence="2" type="ORF">SAMN03159343_0369</name>
</gene>
<dbReference type="OrthoDB" id="5170588at2"/>
<dbReference type="Pfam" id="PF13480">
    <property type="entry name" value="Acetyltransf_6"/>
    <property type="match status" value="1"/>
</dbReference>
<name>A0A1G4XAM0_9ACTN</name>
<keyword evidence="3" id="KW-1185">Reference proteome</keyword>
<evidence type="ECO:0000259" key="1">
    <source>
        <dbReference type="Pfam" id="PF13480"/>
    </source>
</evidence>
<dbReference type="Proteomes" id="UP000198981">
    <property type="component" value="Unassembled WGS sequence"/>
</dbReference>
<keyword evidence="2" id="KW-0808">Transferase</keyword>
<dbReference type="EMBL" id="FMUH01000001">
    <property type="protein sequence ID" value="SCX38296.1"/>
    <property type="molecule type" value="Genomic_DNA"/>
</dbReference>